<dbReference type="NCBIfam" id="TIGR00042">
    <property type="entry name" value="RdgB/HAM1 family non-canonical purine NTP pyrophosphatase"/>
    <property type="match status" value="1"/>
</dbReference>
<feature type="binding site" evidence="10">
    <location>
        <position position="70"/>
    </location>
    <ligand>
        <name>Mg(2+)</name>
        <dbReference type="ChEBI" id="CHEBI:18420"/>
    </ligand>
</feature>
<dbReference type="GO" id="GO:0036220">
    <property type="term" value="F:ITP diphosphatase activity"/>
    <property type="evidence" value="ECO:0007669"/>
    <property type="project" value="UniProtKB-UniRule"/>
</dbReference>
<dbReference type="OrthoDB" id="9807456at2"/>
<dbReference type="NCBIfam" id="NF011397">
    <property type="entry name" value="PRK14822.1"/>
    <property type="match status" value="1"/>
</dbReference>
<feature type="binding site" evidence="10">
    <location>
        <position position="176"/>
    </location>
    <ligand>
        <name>substrate</name>
    </ligand>
</feature>
<dbReference type="Gene3D" id="3.90.950.10">
    <property type="match status" value="1"/>
</dbReference>
<accession>A0A1L8CRU9</accession>
<comment type="catalytic activity">
    <reaction evidence="10">
        <text>ITP + H2O = IMP + diphosphate + H(+)</text>
        <dbReference type="Rhea" id="RHEA:29399"/>
        <dbReference type="ChEBI" id="CHEBI:15377"/>
        <dbReference type="ChEBI" id="CHEBI:15378"/>
        <dbReference type="ChEBI" id="CHEBI:33019"/>
        <dbReference type="ChEBI" id="CHEBI:58053"/>
        <dbReference type="ChEBI" id="CHEBI:61402"/>
        <dbReference type="EC" id="3.6.1.66"/>
    </reaction>
</comment>
<evidence type="ECO:0000256" key="8">
    <source>
        <dbReference type="ARBA" id="ARBA00051875"/>
    </source>
</evidence>
<keyword evidence="3 10" id="KW-0479">Metal-binding</keyword>
<gene>
    <name evidence="12" type="ORF">cpu_01610</name>
</gene>
<evidence type="ECO:0000256" key="4">
    <source>
        <dbReference type="ARBA" id="ARBA00022741"/>
    </source>
</evidence>
<evidence type="ECO:0000256" key="9">
    <source>
        <dbReference type="ARBA" id="ARBA00052017"/>
    </source>
</evidence>
<dbReference type="PANTHER" id="PTHR11067:SF9">
    <property type="entry name" value="INOSINE TRIPHOSPHATE PYROPHOSPHATASE"/>
    <property type="match status" value="1"/>
</dbReference>
<dbReference type="Proteomes" id="UP000187485">
    <property type="component" value="Unassembled WGS sequence"/>
</dbReference>
<comment type="subunit">
    <text evidence="2 10">Homodimer.</text>
</comment>
<dbReference type="GO" id="GO:0017111">
    <property type="term" value="F:ribonucleoside triphosphate phosphatase activity"/>
    <property type="evidence" value="ECO:0007669"/>
    <property type="project" value="InterPro"/>
</dbReference>
<keyword evidence="6 10" id="KW-0460">Magnesium</keyword>
<evidence type="ECO:0000313" key="12">
    <source>
        <dbReference type="EMBL" id="GAV21651.1"/>
    </source>
</evidence>
<comment type="similarity">
    <text evidence="1 10 11">Belongs to the HAM1 NTPase family.</text>
</comment>
<evidence type="ECO:0000313" key="13">
    <source>
        <dbReference type="Proteomes" id="UP000187485"/>
    </source>
</evidence>
<dbReference type="GO" id="GO:0009117">
    <property type="term" value="P:nucleotide metabolic process"/>
    <property type="evidence" value="ECO:0007669"/>
    <property type="project" value="UniProtKB-KW"/>
</dbReference>
<dbReference type="PANTHER" id="PTHR11067">
    <property type="entry name" value="INOSINE TRIPHOSPHATE PYROPHOSPHATASE/HAM1 PROTEIN"/>
    <property type="match status" value="1"/>
</dbReference>
<dbReference type="RefSeq" id="WP_075858098.1">
    <property type="nucleotide sequence ID" value="NZ_BDJK01000003.1"/>
</dbReference>
<dbReference type="InterPro" id="IPR020922">
    <property type="entry name" value="dITP/XTP_pyrophosphatase"/>
</dbReference>
<organism evidence="12 13">
    <name type="scientific">Carboxydothermus pertinax</name>
    <dbReference type="NCBI Taxonomy" id="870242"/>
    <lineage>
        <taxon>Bacteria</taxon>
        <taxon>Bacillati</taxon>
        <taxon>Bacillota</taxon>
        <taxon>Clostridia</taxon>
        <taxon>Thermoanaerobacterales</taxon>
        <taxon>Thermoanaerobacteraceae</taxon>
        <taxon>Carboxydothermus</taxon>
    </lineage>
</organism>
<evidence type="ECO:0000256" key="5">
    <source>
        <dbReference type="ARBA" id="ARBA00022801"/>
    </source>
</evidence>
<comment type="function">
    <text evidence="10">Pyrophosphatase that catalyzes the hydrolysis of nucleoside triphosphates to their monophosphate derivatives, with a high preference for the non-canonical purine nucleotides XTP (xanthosine triphosphate), dITP (deoxyinosine triphosphate) and ITP. Seems to function as a house-cleaning enzyme that removes non-canonical purine nucleotides from the nucleotide pool, thus preventing their incorporation into DNA/RNA and avoiding chromosomal lesions.</text>
</comment>
<proteinExistence type="inferred from homology"/>
<name>A0A1L8CRU9_9THEO</name>
<dbReference type="GO" id="GO:0035870">
    <property type="term" value="F:dITP diphosphatase activity"/>
    <property type="evidence" value="ECO:0007669"/>
    <property type="project" value="UniProtKB-UniRule"/>
</dbReference>
<evidence type="ECO:0000256" key="7">
    <source>
        <dbReference type="ARBA" id="ARBA00023080"/>
    </source>
</evidence>
<dbReference type="InterPro" id="IPR029001">
    <property type="entry name" value="ITPase-like_fam"/>
</dbReference>
<comment type="catalytic activity">
    <reaction evidence="8 10">
        <text>dITP + H2O = dIMP + diphosphate + H(+)</text>
        <dbReference type="Rhea" id="RHEA:28342"/>
        <dbReference type="ChEBI" id="CHEBI:15377"/>
        <dbReference type="ChEBI" id="CHEBI:15378"/>
        <dbReference type="ChEBI" id="CHEBI:33019"/>
        <dbReference type="ChEBI" id="CHEBI:61194"/>
        <dbReference type="ChEBI" id="CHEBI:61382"/>
        <dbReference type="EC" id="3.6.1.66"/>
    </reaction>
</comment>
<dbReference type="FunFam" id="3.90.950.10:FF:000001">
    <property type="entry name" value="dITP/XTP pyrophosphatase"/>
    <property type="match status" value="1"/>
</dbReference>
<dbReference type="GO" id="GO:0046872">
    <property type="term" value="F:metal ion binding"/>
    <property type="evidence" value="ECO:0007669"/>
    <property type="project" value="UniProtKB-KW"/>
</dbReference>
<evidence type="ECO:0000256" key="2">
    <source>
        <dbReference type="ARBA" id="ARBA00011738"/>
    </source>
</evidence>
<dbReference type="InterPro" id="IPR002637">
    <property type="entry name" value="RdgB/HAM1"/>
</dbReference>
<dbReference type="HAMAP" id="MF_01405">
    <property type="entry name" value="Non_canon_purine_NTPase"/>
    <property type="match status" value="1"/>
</dbReference>
<feature type="binding site" evidence="10">
    <location>
        <begin position="153"/>
        <end position="156"/>
    </location>
    <ligand>
        <name>substrate</name>
    </ligand>
</feature>
<dbReference type="EMBL" id="BDJK01000003">
    <property type="protein sequence ID" value="GAV21651.1"/>
    <property type="molecule type" value="Genomic_DNA"/>
</dbReference>
<dbReference type="AlphaFoldDB" id="A0A1L8CRU9"/>
<feature type="binding site" evidence="10">
    <location>
        <position position="71"/>
    </location>
    <ligand>
        <name>substrate</name>
    </ligand>
</feature>
<feature type="binding site" evidence="10">
    <location>
        <begin position="181"/>
        <end position="182"/>
    </location>
    <ligand>
        <name>substrate</name>
    </ligand>
</feature>
<evidence type="ECO:0000256" key="10">
    <source>
        <dbReference type="HAMAP-Rule" id="MF_01405"/>
    </source>
</evidence>
<keyword evidence="5 10" id="KW-0378">Hydrolase</keyword>
<comment type="catalytic activity">
    <reaction evidence="9 10">
        <text>XTP + H2O = XMP + diphosphate + H(+)</text>
        <dbReference type="Rhea" id="RHEA:28610"/>
        <dbReference type="ChEBI" id="CHEBI:15377"/>
        <dbReference type="ChEBI" id="CHEBI:15378"/>
        <dbReference type="ChEBI" id="CHEBI:33019"/>
        <dbReference type="ChEBI" id="CHEBI:57464"/>
        <dbReference type="ChEBI" id="CHEBI:61314"/>
        <dbReference type="EC" id="3.6.1.66"/>
    </reaction>
</comment>
<dbReference type="CDD" id="cd00515">
    <property type="entry name" value="HAM1"/>
    <property type="match status" value="1"/>
</dbReference>
<dbReference type="GO" id="GO:0000166">
    <property type="term" value="F:nucleotide binding"/>
    <property type="evidence" value="ECO:0007669"/>
    <property type="project" value="UniProtKB-KW"/>
</dbReference>
<dbReference type="Pfam" id="PF01725">
    <property type="entry name" value="Ham1p_like"/>
    <property type="match status" value="1"/>
</dbReference>
<dbReference type="GO" id="GO:0036222">
    <property type="term" value="F:XTP diphosphatase activity"/>
    <property type="evidence" value="ECO:0007669"/>
    <property type="project" value="UniProtKB-UniRule"/>
</dbReference>
<feature type="active site" description="Proton acceptor" evidence="10">
    <location>
        <position position="70"/>
    </location>
</feature>
<feature type="binding site" evidence="10">
    <location>
        <begin position="8"/>
        <end position="13"/>
    </location>
    <ligand>
        <name>substrate</name>
    </ligand>
</feature>
<evidence type="ECO:0000256" key="6">
    <source>
        <dbReference type="ARBA" id="ARBA00022842"/>
    </source>
</evidence>
<comment type="caution">
    <text evidence="10">Lacks conserved residue(s) required for the propagation of feature annotation.</text>
</comment>
<comment type="caution">
    <text evidence="12">The sequence shown here is derived from an EMBL/GenBank/DDBJ whole genome shotgun (WGS) entry which is preliminary data.</text>
</comment>
<reference evidence="13" key="1">
    <citation type="submission" date="2016-12" db="EMBL/GenBank/DDBJ databases">
        <title>Draft Genome Sequences od Carboxydothermus pertinax and islandicus, Hydrogenogenic Carboxydotrophic Bacteria.</title>
        <authorList>
            <person name="Fukuyama Y."/>
            <person name="Ohmae K."/>
            <person name="Yoneda Y."/>
            <person name="Yoshida T."/>
            <person name="Sako Y."/>
        </authorList>
    </citation>
    <scope>NUCLEOTIDE SEQUENCE [LARGE SCALE GENOMIC DNA]</scope>
    <source>
        <strain evidence="13">Ug1</strain>
    </source>
</reference>
<dbReference type="EC" id="3.6.1.66" evidence="10"/>
<dbReference type="GO" id="GO:0005829">
    <property type="term" value="C:cytosol"/>
    <property type="evidence" value="ECO:0007669"/>
    <property type="project" value="TreeGrafter"/>
</dbReference>
<keyword evidence="4 10" id="KW-0547">Nucleotide-binding</keyword>
<comment type="cofactor">
    <cofactor evidence="10">
        <name>Mg(2+)</name>
        <dbReference type="ChEBI" id="CHEBI:18420"/>
    </cofactor>
    <text evidence="10">Binds 1 Mg(2+) ion per subunit.</text>
</comment>
<dbReference type="GO" id="GO:0009146">
    <property type="term" value="P:purine nucleoside triphosphate catabolic process"/>
    <property type="evidence" value="ECO:0007669"/>
    <property type="project" value="UniProtKB-UniRule"/>
</dbReference>
<dbReference type="SUPFAM" id="SSF52972">
    <property type="entry name" value="ITPase-like"/>
    <property type="match status" value="1"/>
</dbReference>
<evidence type="ECO:0000256" key="11">
    <source>
        <dbReference type="RuleBase" id="RU003781"/>
    </source>
</evidence>
<dbReference type="STRING" id="870242.cpu_01610"/>
<keyword evidence="13" id="KW-1185">Reference proteome</keyword>
<protein>
    <recommendedName>
        <fullName evidence="10">dITP/XTP pyrophosphatase</fullName>
        <ecNumber evidence="10">3.6.1.66</ecNumber>
    </recommendedName>
    <alternativeName>
        <fullName evidence="10">Non-canonical purine NTP pyrophosphatase</fullName>
    </alternativeName>
    <alternativeName>
        <fullName evidence="10">Non-standard purine NTP pyrophosphatase</fullName>
    </alternativeName>
    <alternativeName>
        <fullName evidence="10">Nucleoside-triphosphate diphosphatase</fullName>
    </alternativeName>
    <alternativeName>
        <fullName evidence="10">Nucleoside-triphosphate pyrophosphatase</fullName>
        <shortName evidence="10">NTPase</shortName>
    </alternativeName>
</protein>
<sequence>MEQIVIASKNQGKIKEFSSMLSELKVSFLSLLDFPEIGEIPEEGATFEENALQKASLVAKLTGLPALADDSGLVVDALGGRPGVYSARYAGEPKDDFKNIQKLLQELKGVPAAKRTARFVAVLCLYFPDGHRVMARGECSGIILNELRGKGGFGYDPVFYLPEYGKTMAELPLEVKNKISHRARALVELFQKIKEAKRWNFL</sequence>
<keyword evidence="7 10" id="KW-0546">Nucleotide metabolism</keyword>
<evidence type="ECO:0000256" key="3">
    <source>
        <dbReference type="ARBA" id="ARBA00022723"/>
    </source>
</evidence>
<evidence type="ECO:0000256" key="1">
    <source>
        <dbReference type="ARBA" id="ARBA00008023"/>
    </source>
</evidence>